<dbReference type="PANTHER" id="PTHR12300">
    <property type="entry name" value="HVA22-LIKE PROTEINS"/>
    <property type="match status" value="1"/>
</dbReference>
<dbReference type="InterPro" id="IPR003604">
    <property type="entry name" value="Matrin/U1-like-C_Znf_C2H2"/>
</dbReference>
<gene>
    <name evidence="5" type="ORF">ACJIZ3_015634</name>
</gene>
<evidence type="ECO:0000256" key="2">
    <source>
        <dbReference type="SAM" id="MobiDB-lite"/>
    </source>
</evidence>
<keyword evidence="1" id="KW-1133">Transmembrane helix</keyword>
<dbReference type="EMBL" id="JBJXBP010000008">
    <property type="protein sequence ID" value="KAL3814366.1"/>
    <property type="molecule type" value="Genomic_DNA"/>
</dbReference>
<evidence type="ECO:0000256" key="1">
    <source>
        <dbReference type="RuleBase" id="RU362006"/>
    </source>
</evidence>
<dbReference type="Pfam" id="PF12874">
    <property type="entry name" value="zf-met"/>
    <property type="match status" value="2"/>
</dbReference>
<name>A0ABD3RRF0_9LAMI</name>
<dbReference type="GO" id="GO:0016020">
    <property type="term" value="C:membrane"/>
    <property type="evidence" value="ECO:0007669"/>
    <property type="project" value="UniProtKB-SubCell"/>
</dbReference>
<evidence type="ECO:0000313" key="6">
    <source>
        <dbReference type="Proteomes" id="UP001634393"/>
    </source>
</evidence>
<feature type="domain" description="C2H2-type" evidence="3">
    <location>
        <begin position="304"/>
        <end position="328"/>
    </location>
</feature>
<dbReference type="SMART" id="SM00451">
    <property type="entry name" value="ZnF_U1"/>
    <property type="match status" value="1"/>
</dbReference>
<feature type="transmembrane region" description="Helical" evidence="1">
    <location>
        <begin position="46"/>
        <end position="64"/>
    </location>
</feature>
<evidence type="ECO:0000313" key="5">
    <source>
        <dbReference type="EMBL" id="KAL3814366.1"/>
    </source>
</evidence>
<dbReference type="SUPFAM" id="SSF57667">
    <property type="entry name" value="beta-beta-alpha zinc fingers"/>
    <property type="match status" value="2"/>
</dbReference>
<dbReference type="AlphaFoldDB" id="A0ABD3RRF0"/>
<keyword evidence="1" id="KW-0812">Transmembrane</keyword>
<organism evidence="5 6">
    <name type="scientific">Penstemon smallii</name>
    <dbReference type="NCBI Taxonomy" id="265156"/>
    <lineage>
        <taxon>Eukaryota</taxon>
        <taxon>Viridiplantae</taxon>
        <taxon>Streptophyta</taxon>
        <taxon>Embryophyta</taxon>
        <taxon>Tracheophyta</taxon>
        <taxon>Spermatophyta</taxon>
        <taxon>Magnoliopsida</taxon>
        <taxon>eudicotyledons</taxon>
        <taxon>Gunneridae</taxon>
        <taxon>Pentapetalae</taxon>
        <taxon>asterids</taxon>
        <taxon>lamiids</taxon>
        <taxon>Lamiales</taxon>
        <taxon>Plantaginaceae</taxon>
        <taxon>Cheloneae</taxon>
        <taxon>Penstemon</taxon>
    </lineage>
</organism>
<reference evidence="5 6" key="1">
    <citation type="submission" date="2024-12" db="EMBL/GenBank/DDBJ databases">
        <title>The unique morphological basis and parallel evolutionary history of personate flowers in Penstemon.</title>
        <authorList>
            <person name="Depatie T.H."/>
            <person name="Wessinger C.A."/>
        </authorList>
    </citation>
    <scope>NUCLEOTIDE SEQUENCE [LARGE SCALE GENOMIC DNA]</scope>
    <source>
        <strain evidence="5">WTNN_2</strain>
        <tissue evidence="5">Leaf</tissue>
    </source>
</reference>
<dbReference type="PANTHER" id="PTHR12300:SF43">
    <property type="entry name" value="HVA22-LIKE PROTEIN"/>
    <property type="match status" value="1"/>
</dbReference>
<comment type="subcellular location">
    <subcellularLocation>
        <location evidence="1">Membrane</location>
        <topology evidence="1">Multi-pass membrane protein</topology>
    </subcellularLocation>
</comment>
<dbReference type="Pfam" id="PF03134">
    <property type="entry name" value="TB2_DP1_HVA22"/>
    <property type="match status" value="1"/>
</dbReference>
<comment type="caution">
    <text evidence="5">The sequence shown here is derived from an EMBL/GenBank/DDBJ whole genome shotgun (WGS) entry which is preliminary data.</text>
</comment>
<feature type="compositionally biased region" description="Basic and acidic residues" evidence="2">
    <location>
        <begin position="251"/>
        <end position="269"/>
    </location>
</feature>
<dbReference type="InterPro" id="IPR004345">
    <property type="entry name" value="TB2_DP1_HVA22"/>
</dbReference>
<dbReference type="InterPro" id="IPR036236">
    <property type="entry name" value="Znf_C2H2_sf"/>
</dbReference>
<comment type="similarity">
    <text evidence="1">Belongs to the DP1 family.</text>
</comment>
<accession>A0ABD3RRF0</accession>
<protein>
    <recommendedName>
        <fullName evidence="1">HVA22-like protein</fullName>
    </recommendedName>
</protein>
<feature type="transmembrane region" description="Helical" evidence="1">
    <location>
        <begin position="6"/>
        <end position="26"/>
    </location>
</feature>
<dbReference type="InterPro" id="IPR013087">
    <property type="entry name" value="Znf_C2H2_type"/>
</dbReference>
<proteinExistence type="inferred from homology"/>
<evidence type="ECO:0000259" key="4">
    <source>
        <dbReference type="SMART" id="SM00451"/>
    </source>
</evidence>
<feature type="region of interest" description="Disordered" evidence="2">
    <location>
        <begin position="241"/>
        <end position="296"/>
    </location>
</feature>
<keyword evidence="1" id="KW-0472">Membrane</keyword>
<dbReference type="Gene3D" id="3.30.160.60">
    <property type="entry name" value="Classic Zinc Finger"/>
    <property type="match status" value="2"/>
</dbReference>
<evidence type="ECO:0000259" key="3">
    <source>
        <dbReference type="SMART" id="SM00355"/>
    </source>
</evidence>
<dbReference type="Proteomes" id="UP001634393">
    <property type="component" value="Unassembled WGS sequence"/>
</dbReference>
<feature type="domain" description="U1-type" evidence="4">
    <location>
        <begin position="221"/>
        <end position="255"/>
    </location>
</feature>
<feature type="domain" description="C2H2-type" evidence="3">
    <location>
        <begin position="224"/>
        <end position="248"/>
    </location>
</feature>
<sequence>MGFLGFLKFILLCVDFLAWPVFALGYPLCASIRAIESGSKYHMRKLVIYWTIFSLIYLLELAFVKIIEWIPFWSCLRLMVICWLVIPQFNGASHTYQSLVHPFLSVNLQAIISRFYKPKEGELLKNENFIDVADKYIKENGLEALEKLIASKRYGKEPDSPQKDKEMIESIQKSTLTEAKVVHHAHSNNVALVEKKEMTVVPPEPNAAEKNTGPTPINNVQREWTCALCLVTTTSEKTLNAHLQGSKHKSRCEALRTSKNKAKDTEKSNQENSVGQQKSCKKTEERVQQHKQVKPKQTSQAFKLRCGVCDVKLLSDIDLVAHLNGKRHLSNIQ</sequence>
<dbReference type="SMART" id="SM00355">
    <property type="entry name" value="ZnF_C2H2"/>
    <property type="match status" value="2"/>
</dbReference>
<keyword evidence="6" id="KW-1185">Reference proteome</keyword>